<gene>
    <name evidence="2" type="ORF">CP373A1_01475</name>
</gene>
<dbReference type="Gene3D" id="3.30.200.20">
    <property type="entry name" value="Phosphorylase Kinase, domain 1"/>
    <property type="match status" value="1"/>
</dbReference>
<dbReference type="Pfam" id="PF01636">
    <property type="entry name" value="APH"/>
    <property type="match status" value="1"/>
</dbReference>
<evidence type="ECO:0000313" key="3">
    <source>
        <dbReference type="Proteomes" id="UP000092714"/>
    </source>
</evidence>
<reference evidence="2 3" key="1">
    <citation type="submission" date="2016-06" db="EMBL/GenBank/DDBJ databases">
        <authorList>
            <person name="Kjaerup R.B."/>
            <person name="Dalgaard T.S."/>
            <person name="Juul-Madsen H.R."/>
        </authorList>
    </citation>
    <scope>NUCLEOTIDE SEQUENCE [LARGE SCALE GENOMIC DNA]</scope>
    <source>
        <strain evidence="2 3">373-A1</strain>
    </source>
</reference>
<comment type="caution">
    <text evidence="2">The sequence shown here is derived from an EMBL/GenBank/DDBJ whole genome shotgun (WGS) entry which is preliminary data.</text>
</comment>
<dbReference type="AlphaFoldDB" id="A0A174ASN5"/>
<dbReference type="InterPro" id="IPR014255">
    <property type="entry name" value="Spore_coat_CotS"/>
</dbReference>
<dbReference type="InterPro" id="IPR002575">
    <property type="entry name" value="Aminoglycoside_PTrfase"/>
</dbReference>
<dbReference type="SUPFAM" id="SSF56112">
    <property type="entry name" value="Protein kinase-like (PK-like)"/>
    <property type="match status" value="1"/>
</dbReference>
<organism evidence="2 3">
    <name type="scientific">Clostridium paraputrificum</name>
    <dbReference type="NCBI Taxonomy" id="29363"/>
    <lineage>
        <taxon>Bacteria</taxon>
        <taxon>Bacillati</taxon>
        <taxon>Bacillota</taxon>
        <taxon>Clostridia</taxon>
        <taxon>Eubacteriales</taxon>
        <taxon>Clostridiaceae</taxon>
        <taxon>Clostridium</taxon>
    </lineage>
</organism>
<feature type="domain" description="Aminoglycoside phosphotransferase" evidence="1">
    <location>
        <begin position="47"/>
        <end position="267"/>
    </location>
</feature>
<dbReference type="RefSeq" id="WP_027099593.1">
    <property type="nucleotide sequence ID" value="NZ_CABHIH010000001.1"/>
</dbReference>
<accession>A0A174ASN5</accession>
<evidence type="ECO:0000259" key="1">
    <source>
        <dbReference type="Pfam" id="PF01636"/>
    </source>
</evidence>
<dbReference type="GO" id="GO:0042601">
    <property type="term" value="C:endospore-forming forespore"/>
    <property type="evidence" value="ECO:0007669"/>
    <property type="project" value="TreeGrafter"/>
</dbReference>
<dbReference type="PANTHER" id="PTHR39179">
    <property type="entry name" value="SPORE COAT PROTEIN I"/>
    <property type="match status" value="1"/>
</dbReference>
<protein>
    <submittedName>
        <fullName evidence="2">Spore coat protein CotS</fullName>
    </submittedName>
</protein>
<dbReference type="eggNOG" id="COG2334">
    <property type="taxonomic scope" value="Bacteria"/>
</dbReference>
<dbReference type="InterPro" id="IPR011009">
    <property type="entry name" value="Kinase-like_dom_sf"/>
</dbReference>
<keyword evidence="2" id="KW-0167">Capsid protein</keyword>
<dbReference type="NCBIfam" id="TIGR02906">
    <property type="entry name" value="spore_CotS"/>
    <property type="match status" value="1"/>
</dbReference>
<evidence type="ECO:0000313" key="2">
    <source>
        <dbReference type="EMBL" id="OBY12291.1"/>
    </source>
</evidence>
<dbReference type="GeneID" id="42777438"/>
<dbReference type="Proteomes" id="UP000092714">
    <property type="component" value="Unassembled WGS sequence"/>
</dbReference>
<dbReference type="Gene3D" id="3.90.1200.10">
    <property type="match status" value="1"/>
</dbReference>
<dbReference type="EMBL" id="MAPZ01000009">
    <property type="protein sequence ID" value="OBY12291.1"/>
    <property type="molecule type" value="Genomic_DNA"/>
</dbReference>
<keyword evidence="2" id="KW-0946">Virion</keyword>
<keyword evidence="3" id="KW-1185">Reference proteome</keyword>
<proteinExistence type="predicted"/>
<sequence length="357" mass="41982">MSDFATNLDESIFSNNNIAQNILPYYDLKYADVNMVKFKDTEKQRAVYKVDGKHGSYCLKKVYFAEDELLYVYSALEWLHRHNINVPNLLPTINKGRYVKYDDMLFILTPWINGVKCDFDNLNHVISSAVKLAEIHKSSFNFIPIKGSANRVGFDNIYVSTSKHFEQLLQTSNLAFQCKDKFSREFLEKFDKNLELAKLSLEVSSLIDEKELSKSLCHGDYVNKNIIFEEDDSTWIIDFDKCKYDYCAHDLSYFLRRLLKRDNTKWDLELATSIIKAYNSNNHLSPSDLKYIVSYICFPQKYWKISRDYYKNIKKCNKNSFFTLLLKANSKIDHHLEFTMSIINKMQEADWNADKLI</sequence>
<dbReference type="OrthoDB" id="9771902at2"/>
<name>A0A174ASN5_9CLOT</name>
<dbReference type="PANTHER" id="PTHR39179:SF1">
    <property type="entry name" value="SPORE COAT PROTEIN I"/>
    <property type="match status" value="1"/>
</dbReference>
<dbReference type="InterPro" id="IPR047175">
    <property type="entry name" value="CotS-like"/>
</dbReference>